<reference evidence="2" key="1">
    <citation type="submission" date="2015-09" db="EMBL/GenBank/DDBJ databases">
        <authorList>
            <person name="Fill T.P."/>
            <person name="Baretta J.F."/>
            <person name="de Almeida L.G."/>
            <person name="Rocha M."/>
            <person name="de Souza D.H."/>
            <person name="Malavazi I."/>
            <person name="Cerdeira L.T."/>
            <person name="Hong H."/>
            <person name="Samborskyy M."/>
            <person name="de Vasconcelos A.T."/>
            <person name="Leadlay P."/>
            <person name="Rodrigues-Filho E."/>
        </authorList>
    </citation>
    <scope>NUCLEOTIDE SEQUENCE [LARGE SCALE GENOMIC DNA]</scope>
    <source>
        <strain evidence="2">LaBioMMi 136</strain>
    </source>
</reference>
<accession>A0A1S9RPT3</accession>
<proteinExistence type="predicted"/>
<gene>
    <name evidence="1" type="ORF">PEBR_17917</name>
</gene>
<name>A0A1S9RPT3_PENBI</name>
<organism evidence="1 2">
    <name type="scientific">Penicillium brasilianum</name>
    <dbReference type="NCBI Taxonomy" id="104259"/>
    <lineage>
        <taxon>Eukaryota</taxon>
        <taxon>Fungi</taxon>
        <taxon>Dikarya</taxon>
        <taxon>Ascomycota</taxon>
        <taxon>Pezizomycotina</taxon>
        <taxon>Eurotiomycetes</taxon>
        <taxon>Eurotiomycetidae</taxon>
        <taxon>Eurotiales</taxon>
        <taxon>Aspergillaceae</taxon>
        <taxon>Penicillium</taxon>
    </lineage>
</organism>
<sequence>MPESVSALRGGQARLNAAWDRFNAAQALREEEIRRPARQINVMTETEYQRIQGAKRNVTKFMDGLRYNWDYQYNNISRPYLRAFITKYPPDETSIDESALDRVVKWIAVSIVTYSIVISDPTLPLGPEVSLALQHLKDIPGYESADGERTDLLKGILESRLHLLRPKEIVREQVSGRYGNHLGLYDWNIENAYGLGLMDNFKAFHIDGLVEVLRREVTNPSATWFTTKDKELITWIFQEGEAHDAFKMVIRMIVLASLLGMKDIGAGASRMMSLIPEGSGKTSIDEETQQLDDILSKDEQAQEIWRNVLAEWESEGSSTALETLVDEALKKAENEKIIK</sequence>
<evidence type="ECO:0000313" key="2">
    <source>
        <dbReference type="Proteomes" id="UP000190744"/>
    </source>
</evidence>
<dbReference type="Proteomes" id="UP000190744">
    <property type="component" value="Unassembled WGS sequence"/>
</dbReference>
<evidence type="ECO:0000313" key="1">
    <source>
        <dbReference type="EMBL" id="OOQ87341.1"/>
    </source>
</evidence>
<protein>
    <submittedName>
        <fullName evidence="1">Uncharacterized protein</fullName>
    </submittedName>
</protein>
<dbReference type="AlphaFoldDB" id="A0A1S9RPT3"/>
<dbReference type="EMBL" id="LJBN01000126">
    <property type="protein sequence ID" value="OOQ87341.1"/>
    <property type="molecule type" value="Genomic_DNA"/>
</dbReference>
<comment type="caution">
    <text evidence="1">The sequence shown here is derived from an EMBL/GenBank/DDBJ whole genome shotgun (WGS) entry which is preliminary data.</text>
</comment>